<evidence type="ECO:0000313" key="7">
    <source>
        <dbReference type="EMBL" id="CDG72000.1"/>
    </source>
</evidence>
<evidence type="ECO:0000256" key="1">
    <source>
        <dbReference type="ARBA" id="ARBA00022723"/>
    </source>
</evidence>
<evidence type="ECO:0000256" key="3">
    <source>
        <dbReference type="ARBA" id="ARBA00022833"/>
    </source>
</evidence>
<dbReference type="PANTHER" id="PTHR13093">
    <property type="entry name" value="ZINC FINGER HIT DOMAIN CONTAINING PROTEIN 1"/>
    <property type="match status" value="1"/>
</dbReference>
<dbReference type="KEGG" id="hmg:100208792"/>
<keyword evidence="1" id="KW-0479">Metal-binding</keyword>
<dbReference type="GO" id="GO:0008270">
    <property type="term" value="F:zinc ion binding"/>
    <property type="evidence" value="ECO:0007669"/>
    <property type="project" value="UniProtKB-UniRule"/>
</dbReference>
<evidence type="ECO:0000256" key="4">
    <source>
        <dbReference type="PROSITE-ProRule" id="PRU00453"/>
    </source>
</evidence>
<accession>T2MJ86</accession>
<dbReference type="EMBL" id="HAAD01005768">
    <property type="protein sequence ID" value="CDG72000.1"/>
    <property type="molecule type" value="mRNA"/>
</dbReference>
<dbReference type="AlphaFoldDB" id="T2MJ86"/>
<feature type="region of interest" description="Disordered" evidence="5">
    <location>
        <begin position="1"/>
        <end position="43"/>
    </location>
</feature>
<dbReference type="Gene3D" id="3.30.60.190">
    <property type="match status" value="1"/>
</dbReference>
<evidence type="ECO:0000259" key="6">
    <source>
        <dbReference type="PROSITE" id="PS51083"/>
    </source>
</evidence>
<evidence type="ECO:0000256" key="2">
    <source>
        <dbReference type="ARBA" id="ARBA00022771"/>
    </source>
</evidence>
<dbReference type="SUPFAM" id="SSF144232">
    <property type="entry name" value="HIT/MYND zinc finger-like"/>
    <property type="match status" value="1"/>
</dbReference>
<dbReference type="PROSITE" id="PS51083">
    <property type="entry name" value="ZF_HIT"/>
    <property type="match status" value="1"/>
</dbReference>
<protein>
    <submittedName>
        <fullName evidence="7">Zinc finger HIT domain-containing protein 1</fullName>
    </submittedName>
</protein>
<keyword evidence="3" id="KW-0862">Zinc</keyword>
<gene>
    <name evidence="7" type="primary">ZNHIT1</name>
</gene>
<reference evidence="7" key="1">
    <citation type="journal article" date="2013" name="Genome Biol. Evol.">
        <title>Punctuated emergences of genetic and phenotypic innovations in eumetazoan, bilaterian, euteleostome, and hominidae ancestors.</title>
        <authorList>
            <person name="Wenger Y."/>
            <person name="Galliot B."/>
        </authorList>
    </citation>
    <scope>NUCLEOTIDE SEQUENCE</scope>
    <source>
        <tissue evidence="7">Whole animals</tissue>
    </source>
</reference>
<evidence type="ECO:0000256" key="5">
    <source>
        <dbReference type="SAM" id="MobiDB-lite"/>
    </source>
</evidence>
<sequence length="159" mass="18461">MGMSEKRGSSRIKDLSKNRVIDHETRIKRQKRQLASLENDNFHEDPHQQMNLYVAKTKLPSFSDSMESKKKRKLKLGDIFKHKAKRSFPALLEEAQAERKENTPDYFNAVAPKSKLPERHFCSVCGFISSYTCVTCGVRYCCVSCLKTHKDTRCMKWIV</sequence>
<dbReference type="GO" id="GO:0006338">
    <property type="term" value="P:chromatin remodeling"/>
    <property type="evidence" value="ECO:0007669"/>
    <property type="project" value="InterPro"/>
</dbReference>
<proteinExistence type="evidence at transcript level"/>
<dbReference type="OrthoDB" id="74807at2759"/>
<dbReference type="OMA" id="CIPCGAR"/>
<feature type="domain" description="HIT-type" evidence="6">
    <location>
        <begin position="122"/>
        <end position="154"/>
    </location>
</feature>
<organism evidence="7">
    <name type="scientific">Hydra vulgaris</name>
    <name type="common">Hydra</name>
    <name type="synonym">Hydra attenuata</name>
    <dbReference type="NCBI Taxonomy" id="6087"/>
    <lineage>
        <taxon>Eukaryota</taxon>
        <taxon>Metazoa</taxon>
        <taxon>Cnidaria</taxon>
        <taxon>Hydrozoa</taxon>
        <taxon>Hydroidolina</taxon>
        <taxon>Anthoathecata</taxon>
        <taxon>Aplanulata</taxon>
        <taxon>Hydridae</taxon>
        <taxon>Hydra</taxon>
    </lineage>
</organism>
<dbReference type="CDD" id="cd21437">
    <property type="entry name" value="zf-HIT_ZNHIT1_like"/>
    <property type="match status" value="1"/>
</dbReference>
<feature type="compositionally biased region" description="Basic and acidic residues" evidence="5">
    <location>
        <begin position="1"/>
        <end position="27"/>
    </location>
</feature>
<dbReference type="InterPro" id="IPR007529">
    <property type="entry name" value="Znf_HIT"/>
</dbReference>
<name>T2MJ86_HYDVU</name>
<dbReference type="GO" id="GO:0005634">
    <property type="term" value="C:nucleus"/>
    <property type="evidence" value="ECO:0007669"/>
    <property type="project" value="UniProtKB-ARBA"/>
</dbReference>
<dbReference type="Pfam" id="PF04438">
    <property type="entry name" value="zf-HIT"/>
    <property type="match status" value="1"/>
</dbReference>
<keyword evidence="2 4" id="KW-0863">Zinc-finger</keyword>
<dbReference type="InterPro" id="IPR039723">
    <property type="entry name" value="Vps71/ZNHIT1"/>
</dbReference>